<reference evidence="3 4" key="1">
    <citation type="submission" date="2020-07" db="EMBL/GenBank/DDBJ databases">
        <title>Mycobacterium kansasii (former subtype) with zoonotic potential isolated from diseased indoor pet cat, Japan.</title>
        <authorList>
            <person name="Fukano H."/>
            <person name="Terazono T."/>
            <person name="Hoshino Y."/>
        </authorList>
    </citation>
    <scope>NUCLEOTIDE SEQUENCE [LARGE SCALE GENOMIC DNA]</scope>
    <source>
        <strain evidence="3 4">Kuro-I</strain>
    </source>
</reference>
<dbReference type="PANTHER" id="PTHR44196:SF1">
    <property type="entry name" value="DEHYDROGENASE_REDUCTASE SDR FAMILY MEMBER 7B"/>
    <property type="match status" value="1"/>
</dbReference>
<protein>
    <recommendedName>
        <fullName evidence="5">Short chain dehydrogenase family protein</fullName>
    </recommendedName>
</protein>
<sequence length="87" mass="9135">MPVQLTRELIPVFTKRRSGHFVFLSSISGKAATPRASLYAATKFGIRGFALCLRDDLRPAGVGVSVISPGAIGGAGMFADSGPPCRR</sequence>
<keyword evidence="2" id="KW-0560">Oxidoreductase</keyword>
<dbReference type="SUPFAM" id="SSF51735">
    <property type="entry name" value="NAD(P)-binding Rossmann-fold domains"/>
    <property type="match status" value="1"/>
</dbReference>
<dbReference type="Proteomes" id="UP000516380">
    <property type="component" value="Chromosome"/>
</dbReference>
<dbReference type="InterPro" id="IPR002347">
    <property type="entry name" value="SDR_fam"/>
</dbReference>
<dbReference type="PRINTS" id="PR00081">
    <property type="entry name" value="GDHRDH"/>
</dbReference>
<dbReference type="Gene3D" id="3.40.50.720">
    <property type="entry name" value="NAD(P)-binding Rossmann-like Domain"/>
    <property type="match status" value="1"/>
</dbReference>
<dbReference type="PROSITE" id="PS00061">
    <property type="entry name" value="ADH_SHORT"/>
    <property type="match status" value="1"/>
</dbReference>
<dbReference type="GO" id="GO:0016020">
    <property type="term" value="C:membrane"/>
    <property type="evidence" value="ECO:0007669"/>
    <property type="project" value="TreeGrafter"/>
</dbReference>
<evidence type="ECO:0008006" key="5">
    <source>
        <dbReference type="Google" id="ProtNLM"/>
    </source>
</evidence>
<dbReference type="Pfam" id="PF00106">
    <property type="entry name" value="adh_short"/>
    <property type="match status" value="1"/>
</dbReference>
<dbReference type="EMBL" id="AP023343">
    <property type="protein sequence ID" value="BCI88431.1"/>
    <property type="molecule type" value="Genomic_DNA"/>
</dbReference>
<dbReference type="InterPro" id="IPR036291">
    <property type="entry name" value="NAD(P)-bd_dom_sf"/>
</dbReference>
<comment type="similarity">
    <text evidence="1">Belongs to the short-chain dehydrogenases/reductases (SDR) family.</text>
</comment>
<evidence type="ECO:0000256" key="1">
    <source>
        <dbReference type="ARBA" id="ARBA00006484"/>
    </source>
</evidence>
<organism evidence="3 4">
    <name type="scientific">Mycobacterium kansasii</name>
    <dbReference type="NCBI Taxonomy" id="1768"/>
    <lineage>
        <taxon>Bacteria</taxon>
        <taxon>Bacillati</taxon>
        <taxon>Actinomycetota</taxon>
        <taxon>Actinomycetes</taxon>
        <taxon>Mycobacteriales</taxon>
        <taxon>Mycobacteriaceae</taxon>
        <taxon>Mycobacterium</taxon>
    </lineage>
</organism>
<dbReference type="GO" id="GO:0016491">
    <property type="term" value="F:oxidoreductase activity"/>
    <property type="evidence" value="ECO:0007669"/>
    <property type="project" value="UniProtKB-KW"/>
</dbReference>
<evidence type="ECO:0000256" key="2">
    <source>
        <dbReference type="ARBA" id="ARBA00023002"/>
    </source>
</evidence>
<keyword evidence="4" id="KW-1185">Reference proteome</keyword>
<gene>
    <name evidence="3" type="ORF">NIIDMKKI_36370</name>
</gene>
<dbReference type="AlphaFoldDB" id="A0A7G1IBF2"/>
<evidence type="ECO:0000313" key="3">
    <source>
        <dbReference type="EMBL" id="BCI88431.1"/>
    </source>
</evidence>
<dbReference type="InterPro" id="IPR020904">
    <property type="entry name" value="Sc_DH/Rdtase_CS"/>
</dbReference>
<proteinExistence type="inferred from homology"/>
<accession>A0A7G1IBF2</accession>
<name>A0A7G1IBF2_MYCKA</name>
<evidence type="ECO:0000313" key="4">
    <source>
        <dbReference type="Proteomes" id="UP000516380"/>
    </source>
</evidence>
<dbReference type="PANTHER" id="PTHR44196">
    <property type="entry name" value="DEHYDROGENASE/REDUCTASE SDR FAMILY MEMBER 7B"/>
    <property type="match status" value="1"/>
</dbReference>